<keyword evidence="1" id="KW-0472">Membrane</keyword>
<dbReference type="EMBL" id="NSDI01000002">
    <property type="protein sequence ID" value="RIY37575.1"/>
    <property type="molecule type" value="Genomic_DNA"/>
</dbReference>
<dbReference type="RefSeq" id="WP_042344970.1">
    <property type="nucleotide sequence ID" value="NZ_CDOH01000001.1"/>
</dbReference>
<dbReference type="EMBL" id="CDOI01000174">
    <property type="protein sequence ID" value="CEN48525.1"/>
    <property type="molecule type" value="Genomic_DNA"/>
</dbReference>
<organism evidence="2 4">
    <name type="scientific">Capnocytophaga canis</name>
    <dbReference type="NCBI Taxonomy" id="1848903"/>
    <lineage>
        <taxon>Bacteria</taxon>
        <taxon>Pseudomonadati</taxon>
        <taxon>Bacteroidota</taxon>
        <taxon>Flavobacteriia</taxon>
        <taxon>Flavobacteriales</taxon>
        <taxon>Flavobacteriaceae</taxon>
        <taxon>Capnocytophaga</taxon>
    </lineage>
</organism>
<dbReference type="AlphaFoldDB" id="A0A0B7I9U8"/>
<keyword evidence="1" id="KW-0812">Transmembrane</keyword>
<name>A0A0B7I9U8_9FLAO</name>
<evidence type="ECO:0000313" key="3">
    <source>
        <dbReference type="EMBL" id="RIY37575.1"/>
    </source>
</evidence>
<protein>
    <submittedName>
        <fullName evidence="2">Uncharacterized protein</fullName>
    </submittedName>
</protein>
<evidence type="ECO:0000313" key="4">
    <source>
        <dbReference type="Proteomes" id="UP000045051"/>
    </source>
</evidence>
<feature type="transmembrane region" description="Helical" evidence="1">
    <location>
        <begin position="70"/>
        <end position="90"/>
    </location>
</feature>
<gene>
    <name evidence="2" type="ORF">CCAND38_600007</name>
    <name evidence="3" type="ORF">CKY20_02435</name>
</gene>
<evidence type="ECO:0000313" key="2">
    <source>
        <dbReference type="EMBL" id="CEN48525.1"/>
    </source>
</evidence>
<dbReference type="Proteomes" id="UP000045051">
    <property type="component" value="Unassembled WGS sequence"/>
</dbReference>
<proteinExistence type="predicted"/>
<evidence type="ECO:0000256" key="1">
    <source>
        <dbReference type="SAM" id="Phobius"/>
    </source>
</evidence>
<keyword evidence="4" id="KW-1185">Reference proteome</keyword>
<sequence length="142" mass="16993">MSEKIHELIEKYFEGTTSIEEERTLQTYFNSENVASDLKHYQPMFAYFKTNREERLVKEFSVKTPKNRSLFWKIGIAATIFPAVFGWFYVKEQREQQEAELIYQQVKYALELVSVNYNKGTEKMVYLGEFDKNTKKIFKNLE</sequence>
<keyword evidence="1" id="KW-1133">Transmembrane helix</keyword>
<reference evidence="3 5" key="2">
    <citation type="submission" date="2017-08" db="EMBL/GenBank/DDBJ databases">
        <title>Capnocytophaga canis 17-158 assembly.</title>
        <authorList>
            <person name="Gulvik C.A."/>
        </authorList>
    </citation>
    <scope>NUCLEOTIDE SEQUENCE [LARGE SCALE GENOMIC DNA]</scope>
    <source>
        <strain evidence="3 5">17-158</strain>
    </source>
</reference>
<reference evidence="2 4" key="1">
    <citation type="submission" date="2015-01" db="EMBL/GenBank/DDBJ databases">
        <authorList>
            <person name="MANFREDI Pablo"/>
        </authorList>
    </citation>
    <scope>NUCLEOTIDE SEQUENCE [LARGE SCALE GENOMIC DNA]</scope>
    <source>
        <strain evidence="2 4">CcD38</strain>
    </source>
</reference>
<accession>A0A0B7I9U8</accession>
<dbReference type="Proteomes" id="UP000265497">
    <property type="component" value="Unassembled WGS sequence"/>
</dbReference>
<evidence type="ECO:0000313" key="5">
    <source>
        <dbReference type="Proteomes" id="UP000265497"/>
    </source>
</evidence>